<evidence type="ECO:0000313" key="2">
    <source>
        <dbReference type="Proteomes" id="UP000238565"/>
    </source>
</evidence>
<proteinExistence type="predicted"/>
<name>A0A2S7I8A3_9FLAO</name>
<comment type="caution">
    <text evidence="1">The sequence shown here is derived from an EMBL/GenBank/DDBJ whole genome shotgun (WGS) entry which is preliminary data.</text>
</comment>
<dbReference type="RefSeq" id="WP_104792591.1">
    <property type="nucleotide sequence ID" value="NZ_PTPZ01000001.1"/>
</dbReference>
<organism evidence="1 2">
    <name type="scientific">Cloacibacterium normanense</name>
    <dbReference type="NCBI Taxonomy" id="237258"/>
    <lineage>
        <taxon>Bacteria</taxon>
        <taxon>Pseudomonadati</taxon>
        <taxon>Bacteroidota</taxon>
        <taxon>Flavobacteriia</taxon>
        <taxon>Flavobacteriales</taxon>
        <taxon>Weeksellaceae</taxon>
    </lineage>
</organism>
<dbReference type="Proteomes" id="UP000238565">
    <property type="component" value="Unassembled WGS sequence"/>
</dbReference>
<reference evidence="1 2" key="1">
    <citation type="submission" date="2018-02" db="EMBL/GenBank/DDBJ databases">
        <title>Draft genome sequence of bacterial isolates from marine environment.</title>
        <authorList>
            <person name="Singh S.K."/>
            <person name="Hill R."/>
            <person name="Major S."/>
            <person name="Cai H."/>
            <person name="Li Y."/>
        </authorList>
    </citation>
    <scope>NUCLEOTIDE SEQUENCE [LARGE SCALE GENOMIC DNA]</scope>
    <source>
        <strain evidence="1 2">IMET F</strain>
    </source>
</reference>
<dbReference type="AlphaFoldDB" id="A0A2S7I8A3"/>
<dbReference type="Pfam" id="PF22105">
    <property type="entry name" value="DUF6943"/>
    <property type="match status" value="1"/>
</dbReference>
<accession>A0A2S7I8A3</accession>
<protein>
    <submittedName>
        <fullName evidence="1">Uncharacterized protein</fullName>
    </submittedName>
</protein>
<dbReference type="InterPro" id="IPR054223">
    <property type="entry name" value="DUF6943"/>
</dbReference>
<gene>
    <name evidence="1" type="ORF">C3729_01950</name>
</gene>
<evidence type="ECO:0000313" key="1">
    <source>
        <dbReference type="EMBL" id="PPZ92794.1"/>
    </source>
</evidence>
<sequence>MLKNKVRTYSVHQDAPKMAIFILNRGRNAGKPLRQPCPNCFIIYCKDEKDMENHYWTFFTLWKNGFFHPYLCGSVIDMLRMSDFKKLLQNWIQPSIEKNEQEPGLIERLIEIDNLERNYARQAKLLNDLRATLVKKFYQVL</sequence>
<dbReference type="EMBL" id="PTPZ01000001">
    <property type="protein sequence ID" value="PPZ92794.1"/>
    <property type="molecule type" value="Genomic_DNA"/>
</dbReference>